<dbReference type="InterPro" id="IPR019537">
    <property type="entry name" value="TMEM65"/>
</dbReference>
<evidence type="ECO:0000256" key="3">
    <source>
        <dbReference type="ARBA" id="ARBA00022989"/>
    </source>
</evidence>
<keyword evidence="3" id="KW-1133">Transmembrane helix</keyword>
<organism evidence="8 9">
    <name type="scientific">Leishmania martiniquensis</name>
    <dbReference type="NCBI Taxonomy" id="1580590"/>
    <lineage>
        <taxon>Eukaryota</taxon>
        <taxon>Discoba</taxon>
        <taxon>Euglenozoa</taxon>
        <taxon>Kinetoplastea</taxon>
        <taxon>Metakinetoplastina</taxon>
        <taxon>Trypanosomatida</taxon>
        <taxon>Trypanosomatidae</taxon>
        <taxon>Leishmaniinae</taxon>
        <taxon>Leishmania</taxon>
    </lineage>
</organism>
<dbReference type="AlphaFoldDB" id="A0A836H2Q2"/>
<dbReference type="GO" id="GO:0005509">
    <property type="term" value="F:calcium ion binding"/>
    <property type="evidence" value="ECO:0007669"/>
    <property type="project" value="InterPro"/>
</dbReference>
<name>A0A836H2Q2_9TRYP</name>
<dbReference type="OrthoDB" id="430821at2759"/>
<evidence type="ECO:0000256" key="2">
    <source>
        <dbReference type="ARBA" id="ARBA00022692"/>
    </source>
</evidence>
<dbReference type="GO" id="GO:0016020">
    <property type="term" value="C:membrane"/>
    <property type="evidence" value="ECO:0007669"/>
    <property type="project" value="UniProtKB-SubCell"/>
</dbReference>
<dbReference type="PROSITE" id="PS00018">
    <property type="entry name" value="EF_HAND_1"/>
    <property type="match status" value="1"/>
</dbReference>
<evidence type="ECO:0000313" key="8">
    <source>
        <dbReference type="EMBL" id="KAG5485806.1"/>
    </source>
</evidence>
<feature type="compositionally biased region" description="Low complexity" evidence="6">
    <location>
        <begin position="495"/>
        <end position="521"/>
    </location>
</feature>
<feature type="compositionally biased region" description="Low complexity" evidence="6">
    <location>
        <begin position="583"/>
        <end position="595"/>
    </location>
</feature>
<dbReference type="PROSITE" id="PS50222">
    <property type="entry name" value="EF_HAND_2"/>
    <property type="match status" value="1"/>
</dbReference>
<keyword evidence="9" id="KW-1185">Reference proteome</keyword>
<proteinExistence type="predicted"/>
<evidence type="ECO:0000313" key="9">
    <source>
        <dbReference type="Proteomes" id="UP000673552"/>
    </source>
</evidence>
<feature type="region of interest" description="Disordered" evidence="6">
    <location>
        <begin position="35"/>
        <end position="70"/>
    </location>
</feature>
<dbReference type="GO" id="GO:0005739">
    <property type="term" value="C:mitochondrion"/>
    <property type="evidence" value="ECO:0007669"/>
    <property type="project" value="TreeGrafter"/>
</dbReference>
<evidence type="ECO:0000256" key="5">
    <source>
        <dbReference type="SAM" id="Coils"/>
    </source>
</evidence>
<feature type="region of interest" description="Disordered" evidence="6">
    <location>
        <begin position="275"/>
        <end position="305"/>
    </location>
</feature>
<feature type="compositionally biased region" description="Polar residues" evidence="6">
    <location>
        <begin position="628"/>
        <end position="638"/>
    </location>
</feature>
<evidence type="ECO:0000256" key="1">
    <source>
        <dbReference type="ARBA" id="ARBA00004141"/>
    </source>
</evidence>
<sequence length="829" mass="84555">MRRCRCAPARQVSSCSLLLPSWAIAHTLTHSRRQAATTTSAAMDGEGTASAASASSSPNSSKTATPTTAAASADTAAAPCAPHSASAGAPVPVAAASDPPLSATKSSASLAEMTNRLREALRALLEVERAKAELANKTATPTTTLGQQSSTSAGEGRVGLSIAAAMQCPSTAVSPAVVSAASTVEDSMVGGINRFSSSSNIPGSEVSAAASANAISMLSAPAATSAAAAMPPSTSPYWIRNKKPKFWALVNDAGAEDVEDGDDDDARRATVTNVDTVNAGDGPLAAAPSGSEASRLTSGMPSPPLKATTAVLTSGVTPLGQTHSHVSAADEALKTPSDAPARSSTLTSTAASTALSAAVGGGTVAAVPMPLKAIGDTITPHSVRISTSVSPFRNPYKRDVAHVLSELLSSDPALGPQLLGQLSAESRRLLLIMGAASEYFGVDYEEVAEQVKEADTDRDNSISSKEYDAWVRRMANSTPAKRRHAREGSPITGTSAPTFPPGAAASAAAPSVPSAAPRSSSQGAAWTPPSEEASATALSRQRAEEAIDTAKAAGARIIGAIQKSAPLVAMAPASRDTVGGNPGPSAAIPSPAPSALEGNTLCSSRSRIVDAAGSGAVGSPSPPSPSATTVNSGAITPSKQEPGYIPWPTYLRIVAAAAPPFLAFGMLDNSTLVLAGGAIDNALSGSLGLSQMAAASLGGVVSGVAGIQVHGLAERYTRAAPPRLAAEQQRSESYSRATQWGNTLGMVVGLVLGMTPLLFMSGSTQLAEQEERDRHQLQQEAARSHERHCRAMEKEEVARRQQLWEEESTTWGALLRDEDQHRLLSFAHD</sequence>
<dbReference type="InterPro" id="IPR002048">
    <property type="entry name" value="EF_hand_dom"/>
</dbReference>
<feature type="compositionally biased region" description="Polar residues" evidence="6">
    <location>
        <begin position="291"/>
        <end position="300"/>
    </location>
</feature>
<dbReference type="Pfam" id="PF10507">
    <property type="entry name" value="TMEM65"/>
    <property type="match status" value="1"/>
</dbReference>
<keyword evidence="2" id="KW-0812">Transmembrane</keyword>
<gene>
    <name evidence="8" type="ORF">LSCM1_07219</name>
</gene>
<evidence type="ECO:0000256" key="4">
    <source>
        <dbReference type="ARBA" id="ARBA00023136"/>
    </source>
</evidence>
<feature type="coiled-coil region" evidence="5">
    <location>
        <begin position="760"/>
        <end position="787"/>
    </location>
</feature>
<comment type="caution">
    <text evidence="8">The sequence shown here is derived from an EMBL/GenBank/DDBJ whole genome shotgun (WGS) entry which is preliminary data.</text>
</comment>
<dbReference type="InterPro" id="IPR018247">
    <property type="entry name" value="EF_Hand_1_Ca_BS"/>
</dbReference>
<dbReference type="GeneID" id="92517114"/>
<reference evidence="9" key="1">
    <citation type="journal article" date="2021" name="Microbiol. Resour. Announc.">
        <title>LGAAP: Leishmaniinae Genome Assembly and Annotation Pipeline.</title>
        <authorList>
            <person name="Almutairi H."/>
            <person name="Urbaniak M.D."/>
            <person name="Bates M.D."/>
            <person name="Jariyapan N."/>
            <person name="Kwakye-Nuako G."/>
            <person name="Thomaz-Soccol V."/>
            <person name="Al-Salem W.S."/>
            <person name="Dillon R.J."/>
            <person name="Bates P.A."/>
            <person name="Gatherer D."/>
        </authorList>
    </citation>
    <scope>NUCLEOTIDE SEQUENCE [LARGE SCALE GENOMIC DNA]</scope>
</reference>
<dbReference type="KEGG" id="lmat:92517114"/>
<comment type="subcellular location">
    <subcellularLocation>
        <location evidence="1">Membrane</location>
        <topology evidence="1">Multi-pass membrane protein</topology>
    </subcellularLocation>
</comment>
<dbReference type="Proteomes" id="UP000673552">
    <property type="component" value="Unassembled WGS sequence"/>
</dbReference>
<keyword evidence="4" id="KW-0472">Membrane</keyword>
<protein>
    <recommendedName>
        <fullName evidence="7">EF-hand domain-containing protein</fullName>
    </recommendedName>
</protein>
<dbReference type="PANTHER" id="PTHR21706">
    <property type="entry name" value="TRANSMEMBRANE PROTEIN 65"/>
    <property type="match status" value="1"/>
</dbReference>
<feature type="region of interest" description="Disordered" evidence="6">
    <location>
        <begin position="473"/>
        <end position="542"/>
    </location>
</feature>
<dbReference type="EMBL" id="JAFEUZ010000008">
    <property type="protein sequence ID" value="KAG5485806.1"/>
    <property type="molecule type" value="Genomic_DNA"/>
</dbReference>
<feature type="region of interest" description="Disordered" evidence="6">
    <location>
        <begin position="612"/>
        <end position="638"/>
    </location>
</feature>
<evidence type="ECO:0000256" key="6">
    <source>
        <dbReference type="SAM" id="MobiDB-lite"/>
    </source>
</evidence>
<dbReference type="PANTHER" id="PTHR21706:SF15">
    <property type="entry name" value="TRANSMEMBRANE PROTEIN 65"/>
    <property type="match status" value="1"/>
</dbReference>
<feature type="region of interest" description="Disordered" evidence="6">
    <location>
        <begin position="573"/>
        <end position="599"/>
    </location>
</feature>
<keyword evidence="5" id="KW-0175">Coiled coil</keyword>
<feature type="region of interest" description="Disordered" evidence="6">
    <location>
        <begin position="317"/>
        <end position="346"/>
    </location>
</feature>
<feature type="coiled-coil region" evidence="5">
    <location>
        <begin position="110"/>
        <end position="137"/>
    </location>
</feature>
<reference evidence="9" key="2">
    <citation type="journal article" date="2021" name="Sci. Data">
        <title>Chromosome-scale genome sequencing, assembly and annotation of six genomes from subfamily Leishmaniinae.</title>
        <authorList>
            <person name="Almutairi H."/>
            <person name="Urbaniak M.D."/>
            <person name="Bates M.D."/>
            <person name="Jariyapan N."/>
            <person name="Kwakye-Nuako G."/>
            <person name="Thomaz Soccol V."/>
            <person name="Al-Salem W.S."/>
            <person name="Dillon R.J."/>
            <person name="Bates P.A."/>
            <person name="Gatherer D."/>
        </authorList>
    </citation>
    <scope>NUCLEOTIDE SEQUENCE [LARGE SCALE GENOMIC DNA]</scope>
</reference>
<evidence type="ECO:0000259" key="7">
    <source>
        <dbReference type="PROSITE" id="PS50222"/>
    </source>
</evidence>
<dbReference type="RefSeq" id="XP_067180959.1">
    <property type="nucleotide sequence ID" value="XM_067324602.1"/>
</dbReference>
<accession>A0A836H2Q2</accession>
<feature type="domain" description="EF-hand" evidence="7">
    <location>
        <begin position="442"/>
        <end position="477"/>
    </location>
</feature>